<evidence type="ECO:0000259" key="1">
    <source>
        <dbReference type="PROSITE" id="PS50404"/>
    </source>
</evidence>
<proteinExistence type="predicted"/>
<dbReference type="Pfam" id="PF13417">
    <property type="entry name" value="GST_N_3"/>
    <property type="match status" value="1"/>
</dbReference>
<dbReference type="OrthoDB" id="249703at2759"/>
<name>A0A9P5NX38_GYMJU</name>
<reference evidence="2" key="1">
    <citation type="submission" date="2020-11" db="EMBL/GenBank/DDBJ databases">
        <authorList>
            <consortium name="DOE Joint Genome Institute"/>
            <person name="Ahrendt S."/>
            <person name="Riley R."/>
            <person name="Andreopoulos W."/>
            <person name="LaButti K."/>
            <person name="Pangilinan J."/>
            <person name="Ruiz-duenas F.J."/>
            <person name="Barrasa J.M."/>
            <person name="Sanchez-Garcia M."/>
            <person name="Camarero S."/>
            <person name="Miyauchi S."/>
            <person name="Serrano A."/>
            <person name="Linde D."/>
            <person name="Babiker R."/>
            <person name="Drula E."/>
            <person name="Ayuso-Fernandez I."/>
            <person name="Pacheco R."/>
            <person name="Padilla G."/>
            <person name="Ferreira P."/>
            <person name="Barriuso J."/>
            <person name="Kellner H."/>
            <person name="Castanera R."/>
            <person name="Alfaro M."/>
            <person name="Ramirez L."/>
            <person name="Pisabarro A.G."/>
            <person name="Kuo A."/>
            <person name="Tritt A."/>
            <person name="Lipzen A."/>
            <person name="He G."/>
            <person name="Yan M."/>
            <person name="Ng V."/>
            <person name="Cullen D."/>
            <person name="Martin F."/>
            <person name="Rosso M.-N."/>
            <person name="Henrissat B."/>
            <person name="Hibbett D."/>
            <person name="Martinez A.T."/>
            <person name="Grigoriev I.V."/>
        </authorList>
    </citation>
    <scope>NUCLEOTIDE SEQUENCE</scope>
    <source>
        <strain evidence="2">AH 44721</strain>
    </source>
</reference>
<evidence type="ECO:0000313" key="3">
    <source>
        <dbReference type="Proteomes" id="UP000724874"/>
    </source>
</evidence>
<gene>
    <name evidence="2" type="ORF">CPB84DRAFT_1765335</name>
</gene>
<dbReference type="CDD" id="cd00570">
    <property type="entry name" value="GST_N_family"/>
    <property type="match status" value="1"/>
</dbReference>
<dbReference type="AlphaFoldDB" id="A0A9P5NX38"/>
<dbReference type="EMBL" id="JADNYJ010000008">
    <property type="protein sequence ID" value="KAF8909734.1"/>
    <property type="molecule type" value="Genomic_DNA"/>
</dbReference>
<keyword evidence="3" id="KW-1185">Reference proteome</keyword>
<dbReference type="InterPro" id="IPR004045">
    <property type="entry name" value="Glutathione_S-Trfase_N"/>
</dbReference>
<evidence type="ECO:0000313" key="2">
    <source>
        <dbReference type="EMBL" id="KAF8909734.1"/>
    </source>
</evidence>
<dbReference type="SUPFAM" id="SSF52833">
    <property type="entry name" value="Thioredoxin-like"/>
    <property type="match status" value="1"/>
</dbReference>
<accession>A0A9P5NX38</accession>
<organism evidence="2 3">
    <name type="scientific">Gymnopilus junonius</name>
    <name type="common">Spectacular rustgill mushroom</name>
    <name type="synonym">Gymnopilus spectabilis subsp. junonius</name>
    <dbReference type="NCBI Taxonomy" id="109634"/>
    <lineage>
        <taxon>Eukaryota</taxon>
        <taxon>Fungi</taxon>
        <taxon>Dikarya</taxon>
        <taxon>Basidiomycota</taxon>
        <taxon>Agaricomycotina</taxon>
        <taxon>Agaricomycetes</taxon>
        <taxon>Agaricomycetidae</taxon>
        <taxon>Agaricales</taxon>
        <taxon>Agaricineae</taxon>
        <taxon>Hymenogastraceae</taxon>
        <taxon>Gymnopilus</taxon>
    </lineage>
</organism>
<feature type="domain" description="GST N-terminal" evidence="1">
    <location>
        <begin position="7"/>
        <end position="90"/>
    </location>
</feature>
<comment type="caution">
    <text evidence="2">The sequence shown here is derived from an EMBL/GenBank/DDBJ whole genome shotgun (WGS) entry which is preliminary data.</text>
</comment>
<dbReference type="PROSITE" id="PS50404">
    <property type="entry name" value="GST_NTER"/>
    <property type="match status" value="1"/>
</dbReference>
<dbReference type="InterPro" id="IPR036249">
    <property type="entry name" value="Thioredoxin-like_sf"/>
</dbReference>
<protein>
    <recommendedName>
        <fullName evidence="1">GST N-terminal domain-containing protein</fullName>
    </recommendedName>
</protein>
<sequence length="203" mass="22632">MPTAQDPPYTIIGTPFSTFTRTITLGLQHKGLPFKQLATKPQAPLAKENHPFGNLPTLIIHEIDGKKVDLKLRESHAIVRYIDRIAPEPSLHLREGDAIIPEKMWEFVSFVAFFGFPIVEGLVIKPRLKALDEGKISDAEVREQIKDGVEEARHFLTLAESLMAPEGYWEIVSPRLVAWTEKMDKLDAVKATTAGTLSVGARP</sequence>
<dbReference type="Gene3D" id="3.40.30.10">
    <property type="entry name" value="Glutaredoxin"/>
    <property type="match status" value="1"/>
</dbReference>
<dbReference type="Proteomes" id="UP000724874">
    <property type="component" value="Unassembled WGS sequence"/>
</dbReference>